<organism evidence="4 5">
    <name type="scientific">Oidiodendron maius (strain Zn)</name>
    <dbReference type="NCBI Taxonomy" id="913774"/>
    <lineage>
        <taxon>Eukaryota</taxon>
        <taxon>Fungi</taxon>
        <taxon>Dikarya</taxon>
        <taxon>Ascomycota</taxon>
        <taxon>Pezizomycotina</taxon>
        <taxon>Leotiomycetes</taxon>
        <taxon>Leotiomycetes incertae sedis</taxon>
        <taxon>Myxotrichaceae</taxon>
        <taxon>Oidiodendron</taxon>
    </lineage>
</organism>
<dbReference type="InterPro" id="IPR036291">
    <property type="entry name" value="NAD(P)-bd_dom_sf"/>
</dbReference>
<dbReference type="PANTHER" id="PTHR24320">
    <property type="entry name" value="RETINOL DEHYDROGENASE"/>
    <property type="match status" value="1"/>
</dbReference>
<dbReference type="OrthoDB" id="191139at2759"/>
<evidence type="ECO:0000313" key="4">
    <source>
        <dbReference type="EMBL" id="KIM99498.1"/>
    </source>
</evidence>
<evidence type="ECO:0000256" key="3">
    <source>
        <dbReference type="RuleBase" id="RU000363"/>
    </source>
</evidence>
<evidence type="ECO:0000256" key="2">
    <source>
        <dbReference type="ARBA" id="ARBA00023002"/>
    </source>
</evidence>
<accession>A0A0C3CKH4</accession>
<keyword evidence="2" id="KW-0560">Oxidoreductase</keyword>
<keyword evidence="5" id="KW-1185">Reference proteome</keyword>
<name>A0A0C3CKH4_OIDMZ</name>
<gene>
    <name evidence="4" type="ORF">OIDMADRAFT_180948</name>
</gene>
<dbReference type="STRING" id="913774.A0A0C3CKH4"/>
<dbReference type="GO" id="GO:0016491">
    <property type="term" value="F:oxidoreductase activity"/>
    <property type="evidence" value="ECO:0007669"/>
    <property type="project" value="UniProtKB-KW"/>
</dbReference>
<dbReference type="InterPro" id="IPR002347">
    <property type="entry name" value="SDR_fam"/>
</dbReference>
<dbReference type="PRINTS" id="PR00081">
    <property type="entry name" value="GDHRDH"/>
</dbReference>
<dbReference type="Gene3D" id="3.40.50.720">
    <property type="entry name" value="NAD(P)-binding Rossmann-like Domain"/>
    <property type="match status" value="1"/>
</dbReference>
<evidence type="ECO:0000313" key="5">
    <source>
        <dbReference type="Proteomes" id="UP000054321"/>
    </source>
</evidence>
<protein>
    <recommendedName>
        <fullName evidence="6">NAD(P)-binding protein</fullName>
    </recommendedName>
</protein>
<dbReference type="HOGENOM" id="CLU_010194_44_0_1"/>
<proteinExistence type="inferred from homology"/>
<dbReference type="Proteomes" id="UP000054321">
    <property type="component" value="Unassembled WGS sequence"/>
</dbReference>
<dbReference type="Pfam" id="PF00106">
    <property type="entry name" value="adh_short"/>
    <property type="match status" value="1"/>
</dbReference>
<sequence>MTQFQWSSTGREVVEEFQAIVVDKTIVITGASQGGVGAETAFSLAFGNPKHLVLAGRSEQKIKPVIEEINKTNPSIKTTFVQVDLGSQASVRGAAAAINAAVERIDILINNAAIMACPYTKTEDGIESQFATNYVGHFLLTNLLMEKLLAAGDGTRIVNITSTAGATGEIHLDDINFDDGKSYNPIAAYGQSKVANILFTVSLSKNFSSRKLASFSVHPGSISTGLQKHFHDPATFKECMDYVEAKIGGNFKFEEKKTLQQGCSTTLVAALDPSITGN</sequence>
<evidence type="ECO:0008006" key="6">
    <source>
        <dbReference type="Google" id="ProtNLM"/>
    </source>
</evidence>
<evidence type="ECO:0000256" key="1">
    <source>
        <dbReference type="ARBA" id="ARBA00006484"/>
    </source>
</evidence>
<reference evidence="4 5" key="1">
    <citation type="submission" date="2014-04" db="EMBL/GenBank/DDBJ databases">
        <authorList>
            <consortium name="DOE Joint Genome Institute"/>
            <person name="Kuo A."/>
            <person name="Martino E."/>
            <person name="Perotto S."/>
            <person name="Kohler A."/>
            <person name="Nagy L.G."/>
            <person name="Floudas D."/>
            <person name="Copeland A."/>
            <person name="Barry K.W."/>
            <person name="Cichocki N."/>
            <person name="Veneault-Fourrey C."/>
            <person name="LaButti K."/>
            <person name="Lindquist E.A."/>
            <person name="Lipzen A."/>
            <person name="Lundell T."/>
            <person name="Morin E."/>
            <person name="Murat C."/>
            <person name="Sun H."/>
            <person name="Tunlid A."/>
            <person name="Henrissat B."/>
            <person name="Grigoriev I.V."/>
            <person name="Hibbett D.S."/>
            <person name="Martin F."/>
            <person name="Nordberg H.P."/>
            <person name="Cantor M.N."/>
            <person name="Hua S.X."/>
        </authorList>
    </citation>
    <scope>NUCLEOTIDE SEQUENCE [LARGE SCALE GENOMIC DNA]</scope>
    <source>
        <strain evidence="4 5">Zn</strain>
    </source>
</reference>
<dbReference type="AlphaFoldDB" id="A0A0C3CKH4"/>
<dbReference type="PANTHER" id="PTHR24320:SF283">
    <property type="entry name" value="RETINOL DEHYDROGENASE 11"/>
    <property type="match status" value="1"/>
</dbReference>
<dbReference type="PRINTS" id="PR00080">
    <property type="entry name" value="SDRFAMILY"/>
</dbReference>
<reference evidence="5" key="2">
    <citation type="submission" date="2015-01" db="EMBL/GenBank/DDBJ databases">
        <title>Evolutionary Origins and Diversification of the Mycorrhizal Mutualists.</title>
        <authorList>
            <consortium name="DOE Joint Genome Institute"/>
            <consortium name="Mycorrhizal Genomics Consortium"/>
            <person name="Kohler A."/>
            <person name="Kuo A."/>
            <person name="Nagy L.G."/>
            <person name="Floudas D."/>
            <person name="Copeland A."/>
            <person name="Barry K.W."/>
            <person name="Cichocki N."/>
            <person name="Veneault-Fourrey C."/>
            <person name="LaButti K."/>
            <person name="Lindquist E.A."/>
            <person name="Lipzen A."/>
            <person name="Lundell T."/>
            <person name="Morin E."/>
            <person name="Murat C."/>
            <person name="Riley R."/>
            <person name="Ohm R."/>
            <person name="Sun H."/>
            <person name="Tunlid A."/>
            <person name="Henrissat B."/>
            <person name="Grigoriev I.V."/>
            <person name="Hibbett D.S."/>
            <person name="Martin F."/>
        </authorList>
    </citation>
    <scope>NUCLEOTIDE SEQUENCE [LARGE SCALE GENOMIC DNA]</scope>
    <source>
        <strain evidence="5">Zn</strain>
    </source>
</reference>
<dbReference type="InParanoid" id="A0A0C3CKH4"/>
<dbReference type="SUPFAM" id="SSF51735">
    <property type="entry name" value="NAD(P)-binding Rossmann-fold domains"/>
    <property type="match status" value="1"/>
</dbReference>
<comment type="similarity">
    <text evidence="1 3">Belongs to the short-chain dehydrogenases/reductases (SDR) family.</text>
</comment>
<dbReference type="EMBL" id="KN832878">
    <property type="protein sequence ID" value="KIM99498.1"/>
    <property type="molecule type" value="Genomic_DNA"/>
</dbReference>